<reference evidence="14 15" key="1">
    <citation type="submission" date="2024-01" db="EMBL/GenBank/DDBJ databases">
        <authorList>
            <person name="Alioto T."/>
            <person name="Alioto T."/>
            <person name="Gomez Garrido J."/>
        </authorList>
    </citation>
    <scope>NUCLEOTIDE SEQUENCE [LARGE SCALE GENOMIC DNA]</scope>
</reference>
<evidence type="ECO:0000256" key="10">
    <source>
        <dbReference type="ARBA" id="ARBA00023139"/>
    </source>
</evidence>
<keyword evidence="15" id="KW-1185">Reference proteome</keyword>
<dbReference type="AlphaFoldDB" id="A0AAV1PW72"/>
<comment type="caution">
    <text evidence="14">The sequence shown here is derived from an EMBL/GenBank/DDBJ whole genome shotgun (WGS) entry which is preliminary data.</text>
</comment>
<evidence type="ECO:0000256" key="8">
    <source>
        <dbReference type="ARBA" id="ARBA00022692"/>
    </source>
</evidence>
<evidence type="ECO:0000313" key="14">
    <source>
        <dbReference type="EMBL" id="CAK6974596.1"/>
    </source>
</evidence>
<organism evidence="14 15">
    <name type="scientific">Scomber scombrus</name>
    <name type="common">Atlantic mackerel</name>
    <name type="synonym">Scomber vernalis</name>
    <dbReference type="NCBI Taxonomy" id="13677"/>
    <lineage>
        <taxon>Eukaryota</taxon>
        <taxon>Metazoa</taxon>
        <taxon>Chordata</taxon>
        <taxon>Craniata</taxon>
        <taxon>Vertebrata</taxon>
        <taxon>Euteleostomi</taxon>
        <taxon>Actinopterygii</taxon>
        <taxon>Neopterygii</taxon>
        <taxon>Teleostei</taxon>
        <taxon>Neoteleostei</taxon>
        <taxon>Acanthomorphata</taxon>
        <taxon>Pelagiaria</taxon>
        <taxon>Scombriformes</taxon>
        <taxon>Scombridae</taxon>
        <taxon>Scomber</taxon>
    </lineage>
</organism>
<evidence type="ECO:0000256" key="5">
    <source>
        <dbReference type="ARBA" id="ARBA00022475"/>
    </source>
</evidence>
<keyword evidence="10" id="KW-0564">Palmitate</keyword>
<evidence type="ECO:0000259" key="13">
    <source>
        <dbReference type="Pfam" id="PF17708"/>
    </source>
</evidence>
<comment type="subcellular location">
    <subcellularLocation>
        <location evidence="2">Cell membrane</location>
        <topology evidence="2">Multi-pass membrane protein</topology>
    </subcellularLocation>
    <subcellularLocation>
        <location evidence="1">Cytoplasm</location>
    </subcellularLocation>
</comment>
<dbReference type="Pfam" id="PF04598">
    <property type="entry name" value="Gasdermin"/>
    <property type="match status" value="1"/>
</dbReference>
<dbReference type="PANTHER" id="PTHR15207">
    <property type="entry name" value="NONSYNDROMIC HEARING IMPAIRMENT PROTEIN"/>
    <property type="match status" value="1"/>
</dbReference>
<dbReference type="Pfam" id="PF17708">
    <property type="entry name" value="Gasdermin_C"/>
    <property type="match status" value="1"/>
</dbReference>
<evidence type="ECO:0000256" key="1">
    <source>
        <dbReference type="ARBA" id="ARBA00004496"/>
    </source>
</evidence>
<evidence type="ECO:0000256" key="7">
    <source>
        <dbReference type="ARBA" id="ARBA00022590"/>
    </source>
</evidence>
<keyword evidence="5" id="KW-1003">Cell membrane</keyword>
<sequence>MFGDISKTVVLDLGAENDLNYNENVNQKIEMLTLVKVRRNFLNITKYTIINKTLLNLLEEPDFNPDVTEEVLVVDFENQRDKGGRGSVEAGVDAPQMKVKLTASMDTVDGVSSFTLKKRTVDTHQLERMEDKKIKMKLVDMLKLKQKEKLTCVYQTVYNTTPVTFYVKARKSGLVSGMFNRIFHVSLESNKKEETSFTVPKDTTFAYGLIEINTQGGTLGIPPRLTKVTRHGKGWAGNISFDGDGDDSCKTLEELKEEISEKACLLKPLETLPQSSRRNLLKVLSELVRDRDALTLLEETLDKEMTECPQSQSVSSFMALLREASSKQRDAVHMLVTALDGLPDGAAALLTACSPETLRVLQQLVSCLMEDGQARLPESLPVSLQEEGEIRWLAEILCLTDQKLKELRDQWDGQELPREMLLELVCLVVQGLSLMQP</sequence>
<evidence type="ECO:0000256" key="11">
    <source>
        <dbReference type="ARBA" id="ARBA00023288"/>
    </source>
</evidence>
<keyword evidence="9" id="KW-0472">Membrane</keyword>
<dbReference type="GO" id="GO:0012501">
    <property type="term" value="P:programmed cell death"/>
    <property type="evidence" value="ECO:0007669"/>
    <property type="project" value="UniProtKB-KW"/>
</dbReference>
<evidence type="ECO:0000256" key="4">
    <source>
        <dbReference type="ARBA" id="ARBA00022452"/>
    </source>
</evidence>
<keyword evidence="4" id="KW-1134">Transmembrane beta strand</keyword>
<evidence type="ECO:0000259" key="12">
    <source>
        <dbReference type="Pfam" id="PF04598"/>
    </source>
</evidence>
<evidence type="ECO:0000256" key="9">
    <source>
        <dbReference type="ARBA" id="ARBA00023136"/>
    </source>
</evidence>
<evidence type="ECO:0000313" key="15">
    <source>
        <dbReference type="Proteomes" id="UP001314229"/>
    </source>
</evidence>
<gene>
    <name evidence="14" type="ORF">FSCOSCO3_A037948</name>
</gene>
<dbReference type="InterPro" id="IPR042377">
    <property type="entry name" value="GSDME"/>
</dbReference>
<dbReference type="PANTHER" id="PTHR15207:SF3">
    <property type="entry name" value="DEAFNESS, AUTOSOMAL DOMINANT 5-RELATED"/>
    <property type="match status" value="1"/>
</dbReference>
<protein>
    <submittedName>
        <fullName evidence="14">Uncharacterized protein</fullName>
    </submittedName>
</protein>
<name>A0AAV1PW72_SCOSC</name>
<evidence type="ECO:0000256" key="3">
    <source>
        <dbReference type="ARBA" id="ARBA00009279"/>
    </source>
</evidence>
<feature type="domain" description="Gasdermin PUB" evidence="13">
    <location>
        <begin position="253"/>
        <end position="387"/>
    </location>
</feature>
<feature type="domain" description="Gasdermin pore forming" evidence="12">
    <location>
        <begin position="1"/>
        <end position="212"/>
    </location>
</feature>
<comment type="similarity">
    <text evidence="3">Belongs to the gasdermin family.</text>
</comment>
<keyword evidence="6" id="KW-0963">Cytoplasm</keyword>
<dbReference type="InterPro" id="IPR040460">
    <property type="entry name" value="Gasdermin_pore"/>
</dbReference>
<keyword evidence="7" id="KW-1210">Necrosis</keyword>
<keyword evidence="8" id="KW-0812">Transmembrane</keyword>
<dbReference type="GO" id="GO:0005886">
    <property type="term" value="C:plasma membrane"/>
    <property type="evidence" value="ECO:0007669"/>
    <property type="project" value="UniProtKB-SubCell"/>
</dbReference>
<accession>A0AAV1PW72</accession>
<evidence type="ECO:0000256" key="6">
    <source>
        <dbReference type="ARBA" id="ARBA00022490"/>
    </source>
</evidence>
<dbReference type="InterPro" id="IPR041263">
    <property type="entry name" value="Gasdermin_PUB"/>
</dbReference>
<dbReference type="Proteomes" id="UP001314229">
    <property type="component" value="Unassembled WGS sequence"/>
</dbReference>
<keyword evidence="11" id="KW-0449">Lipoprotein</keyword>
<proteinExistence type="inferred from homology"/>
<evidence type="ECO:0000256" key="2">
    <source>
        <dbReference type="ARBA" id="ARBA00004651"/>
    </source>
</evidence>
<dbReference type="GO" id="GO:0005737">
    <property type="term" value="C:cytoplasm"/>
    <property type="evidence" value="ECO:0007669"/>
    <property type="project" value="UniProtKB-SubCell"/>
</dbReference>
<dbReference type="EMBL" id="CAWUFR010000265">
    <property type="protein sequence ID" value="CAK6974596.1"/>
    <property type="molecule type" value="Genomic_DNA"/>
</dbReference>